<proteinExistence type="predicted"/>
<gene>
    <name evidence="2" type="ORF">CAMP_LOCUS17547</name>
</gene>
<evidence type="ECO:0000256" key="1">
    <source>
        <dbReference type="SAM" id="SignalP"/>
    </source>
</evidence>
<comment type="caution">
    <text evidence="2">The sequence shown here is derived from an EMBL/GenBank/DDBJ whole genome shotgun (WGS) entry which is preliminary data.</text>
</comment>
<organism evidence="2 3">
    <name type="scientific">Caenorhabditis angaria</name>
    <dbReference type="NCBI Taxonomy" id="860376"/>
    <lineage>
        <taxon>Eukaryota</taxon>
        <taxon>Metazoa</taxon>
        <taxon>Ecdysozoa</taxon>
        <taxon>Nematoda</taxon>
        <taxon>Chromadorea</taxon>
        <taxon>Rhabditida</taxon>
        <taxon>Rhabditina</taxon>
        <taxon>Rhabditomorpha</taxon>
        <taxon>Rhabditoidea</taxon>
        <taxon>Rhabditidae</taxon>
        <taxon>Peloderinae</taxon>
        <taxon>Caenorhabditis</taxon>
    </lineage>
</organism>
<dbReference type="Proteomes" id="UP001152747">
    <property type="component" value="Unassembled WGS sequence"/>
</dbReference>
<accession>A0A9P1J1G0</accession>
<name>A0A9P1J1G0_9PELO</name>
<reference evidence="2" key="1">
    <citation type="submission" date="2022-11" db="EMBL/GenBank/DDBJ databases">
        <authorList>
            <person name="Kikuchi T."/>
        </authorList>
    </citation>
    <scope>NUCLEOTIDE SEQUENCE</scope>
    <source>
        <strain evidence="2">PS1010</strain>
    </source>
</reference>
<sequence>MRFLYVFSAILGITNAALFEDYQKTQFIRDWAAHCADRYLPSYEAKEISPEIRKCDTERCVFYMYKYISDHCPESYTNFDICFETNTSRKKTRNPILLRSQSTQNYNS</sequence>
<evidence type="ECO:0000313" key="2">
    <source>
        <dbReference type="EMBL" id="CAI5454910.1"/>
    </source>
</evidence>
<feature type="signal peptide" evidence="1">
    <location>
        <begin position="1"/>
        <end position="16"/>
    </location>
</feature>
<dbReference type="OrthoDB" id="5785846at2759"/>
<dbReference type="EMBL" id="CANHGI010000006">
    <property type="protein sequence ID" value="CAI5454910.1"/>
    <property type="molecule type" value="Genomic_DNA"/>
</dbReference>
<keyword evidence="3" id="KW-1185">Reference proteome</keyword>
<dbReference type="AlphaFoldDB" id="A0A9P1J1G0"/>
<keyword evidence="1" id="KW-0732">Signal</keyword>
<protein>
    <submittedName>
        <fullName evidence="2">Uncharacterized protein</fullName>
    </submittedName>
</protein>
<evidence type="ECO:0000313" key="3">
    <source>
        <dbReference type="Proteomes" id="UP001152747"/>
    </source>
</evidence>
<feature type="chain" id="PRO_5040353583" evidence="1">
    <location>
        <begin position="17"/>
        <end position="108"/>
    </location>
</feature>